<dbReference type="Gene3D" id="2.60.120.10">
    <property type="entry name" value="Jelly Rolls"/>
    <property type="match status" value="2"/>
</dbReference>
<sequence length="388" mass="43698">MASNDLFDQTPSGFPDIIRDLHTKVVQAQPKDLFQFCGDYFHEKLEEQRAELLCLATQVPSSQSLFEDLHIDLSNQQDSELSPDLNEKFKVASSLDELLELSDEELYTSGPEDYATSSQHTSSTMGDEESEEDDIIGELHNIPPTLNRVRRTSVSAESMEPTDNGEYLKMVIEKTPEQKERIETSISNNFLFKNLDDEQKKDTIDAMSEKKIFQGEEVIKQGGVGDYFYVVESGTLNCYVEKEENTEPLKVTDFGPGASFGELALMYNAPRAATIVATSDCVLWALDRITFRRMLMERTNSKRKMYEHFLEEVPLLVSLESYEKHKIADALETLVFEDGDVVLRQGDKGESFFIIEAGEAVVTKSDPNGFASHISVLKKGDYFGGIVI</sequence>
<accession>A0ABR2X562</accession>
<keyword evidence="12" id="KW-1185">Reference proteome</keyword>
<dbReference type="InterPro" id="IPR000595">
    <property type="entry name" value="cNMP-bd_dom"/>
</dbReference>
<keyword evidence="4 8" id="KW-0116">cAMP-binding</keyword>
<feature type="compositionally biased region" description="Polar residues" evidence="9">
    <location>
        <begin position="115"/>
        <end position="125"/>
    </location>
</feature>
<dbReference type="PIRSF" id="PIRSF000548">
    <property type="entry name" value="PK_regulatory"/>
    <property type="match status" value="1"/>
</dbReference>
<dbReference type="SMART" id="SM00100">
    <property type="entry name" value="cNMP"/>
    <property type="match status" value="1"/>
</dbReference>
<gene>
    <name evidence="11" type="ORF">K7432_000350</name>
</gene>
<proteinExistence type="inferred from homology"/>
<comment type="caution">
    <text evidence="11">The sequence shown here is derived from an EMBL/GenBank/DDBJ whole genome shotgun (WGS) entry which is preliminary data.</text>
</comment>
<dbReference type="PANTHER" id="PTHR11635">
    <property type="entry name" value="CAMP-DEPENDENT PROTEIN KINASE REGULATORY CHAIN"/>
    <property type="match status" value="1"/>
</dbReference>
<dbReference type="SUPFAM" id="SSF47391">
    <property type="entry name" value="Dimerization-anchoring domain of cAMP-dependent PK regulatory subunit"/>
    <property type="match status" value="1"/>
</dbReference>
<organism evidence="11 12">
    <name type="scientific">Basidiobolus ranarum</name>
    <dbReference type="NCBI Taxonomy" id="34480"/>
    <lineage>
        <taxon>Eukaryota</taxon>
        <taxon>Fungi</taxon>
        <taxon>Fungi incertae sedis</taxon>
        <taxon>Zoopagomycota</taxon>
        <taxon>Entomophthoromycotina</taxon>
        <taxon>Basidiobolomycetes</taxon>
        <taxon>Basidiobolales</taxon>
        <taxon>Basidiobolaceae</taxon>
        <taxon>Basidiobolus</taxon>
    </lineage>
</organism>
<evidence type="ECO:0000256" key="5">
    <source>
        <dbReference type="ARBA" id="ARBA00022737"/>
    </source>
</evidence>
<dbReference type="InterPro" id="IPR003117">
    <property type="entry name" value="cAMP_dep_PK_reg_su_I/II_a/b"/>
</dbReference>
<dbReference type="Gene3D" id="1.20.890.10">
    <property type="entry name" value="cAMP-dependent protein kinase regulatory subunit, dimerization-anchoring domain"/>
    <property type="match status" value="1"/>
</dbReference>
<dbReference type="InterPro" id="IPR012198">
    <property type="entry name" value="cAMP_dep_PK_reg_su"/>
</dbReference>
<dbReference type="Proteomes" id="UP001479436">
    <property type="component" value="Unassembled WGS sequence"/>
</dbReference>
<evidence type="ECO:0000256" key="4">
    <source>
        <dbReference type="ARBA" id="ARBA00022566"/>
    </source>
</evidence>
<dbReference type="InterPro" id="IPR014710">
    <property type="entry name" value="RmlC-like_jellyroll"/>
</dbReference>
<evidence type="ECO:0000256" key="8">
    <source>
        <dbReference type="PIRNR" id="PIRNR000548"/>
    </source>
</evidence>
<feature type="region of interest" description="Disordered" evidence="9">
    <location>
        <begin position="109"/>
        <end position="132"/>
    </location>
</feature>
<dbReference type="InterPro" id="IPR050503">
    <property type="entry name" value="cAMP-dep_PK_reg_su-like"/>
</dbReference>
<keyword evidence="6 8" id="KW-0547">Nucleotide-binding</keyword>
<reference evidence="11 12" key="1">
    <citation type="submission" date="2023-04" db="EMBL/GenBank/DDBJ databases">
        <title>Genome of Basidiobolus ranarum AG-B5.</title>
        <authorList>
            <person name="Stajich J.E."/>
            <person name="Carter-House D."/>
            <person name="Gryganskyi A."/>
        </authorList>
    </citation>
    <scope>NUCLEOTIDE SEQUENCE [LARGE SCALE GENOMIC DNA]</scope>
    <source>
        <strain evidence="11 12">AG-B5</strain>
    </source>
</reference>
<keyword evidence="3" id="KW-0597">Phosphoprotein</keyword>
<feature type="domain" description="Cyclic nucleotide-binding" evidence="10">
    <location>
        <begin position="191"/>
        <end position="312"/>
    </location>
</feature>
<keyword evidence="7 8" id="KW-0114">cAMP</keyword>
<dbReference type="EMBL" id="JASJQH010000006">
    <property type="protein sequence ID" value="KAK9768746.1"/>
    <property type="molecule type" value="Genomic_DNA"/>
</dbReference>
<dbReference type="PROSITE" id="PS50042">
    <property type="entry name" value="CNMP_BINDING_3"/>
    <property type="match status" value="2"/>
</dbReference>
<keyword evidence="5" id="KW-0677">Repeat</keyword>
<dbReference type="CDD" id="cd00038">
    <property type="entry name" value="CAP_ED"/>
    <property type="match status" value="2"/>
</dbReference>
<dbReference type="SMART" id="SM00394">
    <property type="entry name" value="RIIa"/>
    <property type="match status" value="1"/>
</dbReference>
<evidence type="ECO:0000259" key="10">
    <source>
        <dbReference type="PROSITE" id="PS50042"/>
    </source>
</evidence>
<comment type="subunit">
    <text evidence="8">Tetramer, composed of 2 regulatory (R) and 2 catalytic (C) subunits. In the presence of cAMP it dissociates into 2 active monomeric C subunits and an R dimer.</text>
</comment>
<evidence type="ECO:0000256" key="6">
    <source>
        <dbReference type="ARBA" id="ARBA00022741"/>
    </source>
</evidence>
<dbReference type="Pfam" id="PF02197">
    <property type="entry name" value="RIIa"/>
    <property type="match status" value="1"/>
</dbReference>
<evidence type="ECO:0000313" key="11">
    <source>
        <dbReference type="EMBL" id="KAK9768746.1"/>
    </source>
</evidence>
<name>A0ABR2X562_9FUNG</name>
<dbReference type="Pfam" id="PF00027">
    <property type="entry name" value="cNMP_binding"/>
    <property type="match status" value="2"/>
</dbReference>
<feature type="domain" description="Cyclic nucleotide-binding" evidence="10">
    <location>
        <begin position="315"/>
        <end position="388"/>
    </location>
</feature>
<dbReference type="PROSITE" id="PS00889">
    <property type="entry name" value="CNMP_BINDING_2"/>
    <property type="match status" value="1"/>
</dbReference>
<evidence type="ECO:0000256" key="1">
    <source>
        <dbReference type="ARBA" id="ARBA00005753"/>
    </source>
</evidence>
<dbReference type="CDD" id="cd12098">
    <property type="entry name" value="DD_R_ScPKA-like"/>
    <property type="match status" value="1"/>
</dbReference>
<dbReference type="InterPro" id="IPR018490">
    <property type="entry name" value="cNMP-bd_dom_sf"/>
</dbReference>
<protein>
    <recommendedName>
        <fullName evidence="2 8">cAMP-dependent protein kinase regulatory subunit</fullName>
    </recommendedName>
</protein>
<evidence type="ECO:0000256" key="3">
    <source>
        <dbReference type="ARBA" id="ARBA00022553"/>
    </source>
</evidence>
<dbReference type="InterPro" id="IPR018488">
    <property type="entry name" value="cNMP-bd_CS"/>
</dbReference>
<comment type="similarity">
    <text evidence="1 8">Belongs to the cAMP-dependent kinase regulatory chain family.</text>
</comment>
<evidence type="ECO:0000256" key="2">
    <source>
        <dbReference type="ARBA" id="ARBA00020355"/>
    </source>
</evidence>
<evidence type="ECO:0000256" key="9">
    <source>
        <dbReference type="SAM" id="MobiDB-lite"/>
    </source>
</evidence>
<evidence type="ECO:0000313" key="12">
    <source>
        <dbReference type="Proteomes" id="UP001479436"/>
    </source>
</evidence>
<dbReference type="PANTHER" id="PTHR11635:SF152">
    <property type="entry name" value="CAMP-DEPENDENT PROTEIN KINASE TYPE I REGULATORY SUBUNIT-RELATED"/>
    <property type="match status" value="1"/>
</dbReference>
<dbReference type="PRINTS" id="PR00103">
    <property type="entry name" value="CAMPKINASE"/>
</dbReference>
<evidence type="ECO:0000256" key="7">
    <source>
        <dbReference type="ARBA" id="ARBA00023149"/>
    </source>
</evidence>
<dbReference type="SUPFAM" id="SSF51206">
    <property type="entry name" value="cAMP-binding domain-like"/>
    <property type="match status" value="2"/>
</dbReference>